<accession>A0AAE0KFH6</accession>
<proteinExistence type="predicted"/>
<dbReference type="SUPFAM" id="SSF53448">
    <property type="entry name" value="Nucleotide-diphospho-sugar transferases"/>
    <property type="match status" value="1"/>
</dbReference>
<keyword evidence="3" id="KW-0472">Membrane</keyword>
<dbReference type="GO" id="GO:0016020">
    <property type="term" value="C:membrane"/>
    <property type="evidence" value="ECO:0007669"/>
    <property type="project" value="UniProtKB-SubCell"/>
</dbReference>
<organism evidence="6 7">
    <name type="scientific">Lasiosphaeria ovina</name>
    <dbReference type="NCBI Taxonomy" id="92902"/>
    <lineage>
        <taxon>Eukaryota</taxon>
        <taxon>Fungi</taxon>
        <taxon>Dikarya</taxon>
        <taxon>Ascomycota</taxon>
        <taxon>Pezizomycotina</taxon>
        <taxon>Sordariomycetes</taxon>
        <taxon>Sordariomycetidae</taxon>
        <taxon>Sordariales</taxon>
        <taxon>Lasiosphaeriaceae</taxon>
        <taxon>Lasiosphaeria</taxon>
    </lineage>
</organism>
<dbReference type="InterPro" id="IPR004263">
    <property type="entry name" value="Exostosin"/>
</dbReference>
<dbReference type="PANTHER" id="PTHR48261:SF2">
    <property type="entry name" value="ACETYLGLUCOSAMINYLTRANSFERASE"/>
    <property type="match status" value="1"/>
</dbReference>
<keyword evidence="4" id="KW-1015">Disulfide bond</keyword>
<dbReference type="InterPro" id="IPR015338">
    <property type="entry name" value="GT64_dom"/>
</dbReference>
<dbReference type="GO" id="GO:0016757">
    <property type="term" value="F:glycosyltransferase activity"/>
    <property type="evidence" value="ECO:0007669"/>
    <property type="project" value="InterPro"/>
</dbReference>
<dbReference type="Pfam" id="PF09258">
    <property type="entry name" value="Glyco_transf_64"/>
    <property type="match status" value="1"/>
</dbReference>
<gene>
    <name evidence="6" type="ORF">B0T24DRAFT_697776</name>
</gene>
<evidence type="ECO:0000256" key="3">
    <source>
        <dbReference type="ARBA" id="ARBA00023136"/>
    </source>
</evidence>
<dbReference type="Gene3D" id="3.90.550.10">
    <property type="entry name" value="Spore Coat Polysaccharide Biosynthesis Protein SpsA, Chain A"/>
    <property type="match status" value="1"/>
</dbReference>
<keyword evidence="7" id="KW-1185">Reference proteome</keyword>
<feature type="domain" description="Glycosyl transferase 64" evidence="5">
    <location>
        <begin position="5"/>
        <end position="244"/>
    </location>
</feature>
<protein>
    <submittedName>
        <fullName evidence="6">Family 64 glycosyltransferase</fullName>
    </submittedName>
</protein>
<name>A0AAE0KFH6_9PEZI</name>
<reference evidence="6" key="1">
    <citation type="journal article" date="2023" name="Mol. Phylogenet. Evol.">
        <title>Genome-scale phylogeny and comparative genomics of the fungal order Sordariales.</title>
        <authorList>
            <person name="Hensen N."/>
            <person name="Bonometti L."/>
            <person name="Westerberg I."/>
            <person name="Brannstrom I.O."/>
            <person name="Guillou S."/>
            <person name="Cros-Aarteil S."/>
            <person name="Calhoun S."/>
            <person name="Haridas S."/>
            <person name="Kuo A."/>
            <person name="Mondo S."/>
            <person name="Pangilinan J."/>
            <person name="Riley R."/>
            <person name="LaButti K."/>
            <person name="Andreopoulos B."/>
            <person name="Lipzen A."/>
            <person name="Chen C."/>
            <person name="Yan M."/>
            <person name="Daum C."/>
            <person name="Ng V."/>
            <person name="Clum A."/>
            <person name="Steindorff A."/>
            <person name="Ohm R.A."/>
            <person name="Martin F."/>
            <person name="Silar P."/>
            <person name="Natvig D.O."/>
            <person name="Lalanne C."/>
            <person name="Gautier V."/>
            <person name="Ament-Velasquez S.L."/>
            <person name="Kruys A."/>
            <person name="Hutchinson M.I."/>
            <person name="Powell A.J."/>
            <person name="Barry K."/>
            <person name="Miller A.N."/>
            <person name="Grigoriev I.V."/>
            <person name="Debuchy R."/>
            <person name="Gladieux P."/>
            <person name="Hiltunen Thoren M."/>
            <person name="Johannesson H."/>
        </authorList>
    </citation>
    <scope>NUCLEOTIDE SEQUENCE</scope>
    <source>
        <strain evidence="6">CBS 958.72</strain>
    </source>
</reference>
<evidence type="ECO:0000313" key="7">
    <source>
        <dbReference type="Proteomes" id="UP001287356"/>
    </source>
</evidence>
<dbReference type="AlphaFoldDB" id="A0AAE0KFH6"/>
<reference evidence="6" key="2">
    <citation type="submission" date="2023-06" db="EMBL/GenBank/DDBJ databases">
        <authorList>
            <consortium name="Lawrence Berkeley National Laboratory"/>
            <person name="Haridas S."/>
            <person name="Hensen N."/>
            <person name="Bonometti L."/>
            <person name="Westerberg I."/>
            <person name="Brannstrom I.O."/>
            <person name="Guillou S."/>
            <person name="Cros-Aarteil S."/>
            <person name="Calhoun S."/>
            <person name="Kuo A."/>
            <person name="Mondo S."/>
            <person name="Pangilinan J."/>
            <person name="Riley R."/>
            <person name="Labutti K."/>
            <person name="Andreopoulos B."/>
            <person name="Lipzen A."/>
            <person name="Chen C."/>
            <person name="Yanf M."/>
            <person name="Daum C."/>
            <person name="Ng V."/>
            <person name="Clum A."/>
            <person name="Steindorff A."/>
            <person name="Ohm R."/>
            <person name="Martin F."/>
            <person name="Silar P."/>
            <person name="Natvig D."/>
            <person name="Lalanne C."/>
            <person name="Gautier V."/>
            <person name="Ament-Velasquez S.L."/>
            <person name="Kruys A."/>
            <person name="Hutchinson M.I."/>
            <person name="Powell A.J."/>
            <person name="Barry K."/>
            <person name="Miller A.N."/>
            <person name="Grigoriev I.V."/>
            <person name="Debuchy R."/>
            <person name="Gladieux P."/>
            <person name="Thoren M.H."/>
            <person name="Johannesson H."/>
        </authorList>
    </citation>
    <scope>NUCLEOTIDE SEQUENCE</scope>
    <source>
        <strain evidence="6">CBS 958.72</strain>
    </source>
</reference>
<dbReference type="InterPro" id="IPR029044">
    <property type="entry name" value="Nucleotide-diphossugar_trans"/>
</dbReference>
<keyword evidence="2" id="KW-0808">Transferase</keyword>
<evidence type="ECO:0000256" key="4">
    <source>
        <dbReference type="ARBA" id="ARBA00023157"/>
    </source>
</evidence>
<comment type="subcellular location">
    <subcellularLocation>
        <location evidence="1">Membrane</location>
    </subcellularLocation>
</comment>
<dbReference type="Proteomes" id="UP001287356">
    <property type="component" value="Unassembled WGS sequence"/>
</dbReference>
<evidence type="ECO:0000256" key="1">
    <source>
        <dbReference type="ARBA" id="ARBA00004370"/>
    </source>
</evidence>
<evidence type="ECO:0000313" key="6">
    <source>
        <dbReference type="EMBL" id="KAK3375559.1"/>
    </source>
</evidence>
<dbReference type="EMBL" id="JAULSN010000003">
    <property type="protein sequence ID" value="KAK3375559.1"/>
    <property type="molecule type" value="Genomic_DNA"/>
</dbReference>
<evidence type="ECO:0000256" key="2">
    <source>
        <dbReference type="ARBA" id="ARBA00022679"/>
    </source>
</evidence>
<dbReference type="PANTHER" id="PTHR48261">
    <property type="entry name" value="ACETYLGLUCOSAMINYLTRANSFERASE"/>
    <property type="match status" value="1"/>
</dbReference>
<sequence length="252" mass="28856">MDDKFTIAIPTYKRPDVLNKTLATFLGRKIPSLHEIVIVWNELDKTPPEGFVSQHGVKVRHRMSERNSLNMPLVADPLYETQAILQHDDNEPGDLEFVFQAWRQMGRYRVTGALPRCYSRNEQGLLQYGQCREGSDWYALVLANLAFVHISLMDYYSLDQRIPTLIREHADEVFNCEDLAINYVVSMLTCTGPLHVMGKEHYKNQDPKGGISTTGGHMSKRHNCLNVFEKIVGFLHLVQQMGSIQRGVPHFN</sequence>
<evidence type="ECO:0000259" key="5">
    <source>
        <dbReference type="Pfam" id="PF09258"/>
    </source>
</evidence>
<comment type="caution">
    <text evidence="6">The sequence shown here is derived from an EMBL/GenBank/DDBJ whole genome shotgun (WGS) entry which is preliminary data.</text>
</comment>